<reference evidence="1 2" key="1">
    <citation type="submission" date="2023-07" db="EMBL/GenBank/DDBJ databases">
        <title>Sorghum-associated microbial communities from plants grown in Nebraska, USA.</title>
        <authorList>
            <person name="Schachtman D."/>
        </authorList>
    </citation>
    <scope>NUCLEOTIDE SEQUENCE [LARGE SCALE GENOMIC DNA]</scope>
    <source>
        <strain evidence="1 2">CC146</strain>
    </source>
</reference>
<dbReference type="EMBL" id="JAUSQP010000001">
    <property type="protein sequence ID" value="MDP9803168.1"/>
    <property type="molecule type" value="Genomic_DNA"/>
</dbReference>
<evidence type="ECO:0000313" key="2">
    <source>
        <dbReference type="Proteomes" id="UP001240164"/>
    </source>
</evidence>
<dbReference type="AlphaFoldDB" id="A0ABD5ALE1"/>
<name>A0ABD5ALE1_ACICA</name>
<proteinExistence type="predicted"/>
<dbReference type="Proteomes" id="UP001240164">
    <property type="component" value="Unassembled WGS sequence"/>
</dbReference>
<gene>
    <name evidence="1" type="ORF">J2771_001422</name>
</gene>
<accession>A0ABD5ALE1</accession>
<organism evidence="1 2">
    <name type="scientific">Acinetobacter calcoaceticus</name>
    <dbReference type="NCBI Taxonomy" id="471"/>
    <lineage>
        <taxon>Bacteria</taxon>
        <taxon>Pseudomonadati</taxon>
        <taxon>Pseudomonadota</taxon>
        <taxon>Gammaproteobacteria</taxon>
        <taxon>Moraxellales</taxon>
        <taxon>Moraxellaceae</taxon>
        <taxon>Acinetobacter</taxon>
        <taxon>Acinetobacter calcoaceticus/baumannii complex</taxon>
    </lineage>
</organism>
<sequence>MNNFELSHAEHFLETMNPQQAPNPGSLSFATPHQASLNEIDALGNEMINKKSSKIFKVHRSFGDAPSLQLIPFGLRFCSVMNAMQTNPYILGTVPCIQLAPKIQLQKDLIQQHQLRMDGHLHPSFEVAVDQYMAHYKMITLTQKHKSLENSWKRGLGKGLMDYETFITKILGMTRSFDIYCMTLINDVSKTSHDNLSRNYLLFDHHIKEIVSAAQNSKQANILGIVGKWEANRLQQVNLNLFFFVARKTSDFIPFEETKIYESLNQFIDKTGLIHTVWTPLPKLLTPIFYNVNQINSGKRHQILKAYLVGTDHYIRIFDNKSSFEVFYRAEEPFVFSDADRD</sequence>
<dbReference type="RefSeq" id="WP_209830256.1">
    <property type="nucleotide sequence ID" value="NZ_JAUSQP010000001.1"/>
</dbReference>
<protein>
    <submittedName>
        <fullName evidence="1">Uncharacterized protein</fullName>
    </submittedName>
</protein>
<evidence type="ECO:0000313" key="1">
    <source>
        <dbReference type="EMBL" id="MDP9803168.1"/>
    </source>
</evidence>
<comment type="caution">
    <text evidence="1">The sequence shown here is derived from an EMBL/GenBank/DDBJ whole genome shotgun (WGS) entry which is preliminary data.</text>
</comment>